<feature type="compositionally biased region" description="Low complexity" evidence="1">
    <location>
        <begin position="7"/>
        <end position="40"/>
    </location>
</feature>
<name>A0A2R4AQH7_9CAUD</name>
<dbReference type="EMBL" id="MH051257">
    <property type="protein sequence ID" value="AVR77301.1"/>
    <property type="molecule type" value="Genomic_DNA"/>
</dbReference>
<evidence type="ECO:0000313" key="2">
    <source>
        <dbReference type="EMBL" id="AVR77301.1"/>
    </source>
</evidence>
<gene>
    <name evidence="2" type="primary">61</name>
    <name evidence="2" type="ORF">SEA_OWLST2W_61</name>
</gene>
<dbReference type="RefSeq" id="YP_009960955.1">
    <property type="nucleotide sequence ID" value="NC_051695.1"/>
</dbReference>
<organism evidence="2 3">
    <name type="scientific">Mycobacterium phage OwlsT2W</name>
    <dbReference type="NCBI Taxonomy" id="2126954"/>
    <lineage>
        <taxon>Viruses</taxon>
        <taxon>Duplodnaviria</taxon>
        <taxon>Heunggongvirae</taxon>
        <taxon>Uroviricota</taxon>
        <taxon>Caudoviricetes</taxon>
        <taxon>Gracegardnervirinae</taxon>
        <taxon>Cheoctovirus</taxon>
        <taxon>Cheoctovirus owlsT2W</taxon>
    </lineage>
</organism>
<dbReference type="GeneID" id="60332536"/>
<dbReference type="Proteomes" id="UP000244848">
    <property type="component" value="Segment"/>
</dbReference>
<keyword evidence="3" id="KW-1185">Reference proteome</keyword>
<sequence>MDTTGHVTATSGTSSGDGGTRVVTPPTTTAPPDMNAATAPNIETRTKTDGC</sequence>
<reference evidence="3" key="1">
    <citation type="submission" date="2018-03" db="EMBL/GenBank/DDBJ databases">
        <authorList>
            <person name="Keele B.F."/>
        </authorList>
    </citation>
    <scope>NUCLEOTIDE SEQUENCE [LARGE SCALE GENOMIC DNA]</scope>
</reference>
<protein>
    <submittedName>
        <fullName evidence="2">Uncharacterized protein</fullName>
    </submittedName>
</protein>
<feature type="region of interest" description="Disordered" evidence="1">
    <location>
        <begin position="1"/>
        <end position="51"/>
    </location>
</feature>
<evidence type="ECO:0000313" key="3">
    <source>
        <dbReference type="Proteomes" id="UP000244848"/>
    </source>
</evidence>
<evidence type="ECO:0000256" key="1">
    <source>
        <dbReference type="SAM" id="MobiDB-lite"/>
    </source>
</evidence>
<accession>A0A2R4AQH7</accession>
<dbReference type="KEGG" id="vg:60332536"/>
<proteinExistence type="predicted"/>